<proteinExistence type="predicted"/>
<keyword evidence="2" id="KW-1185">Reference proteome</keyword>
<dbReference type="AlphaFoldDB" id="A0A7I8KSP9"/>
<dbReference type="Proteomes" id="UP000663760">
    <property type="component" value="Chromosome 7"/>
</dbReference>
<organism evidence="1 2">
    <name type="scientific">Spirodela intermedia</name>
    <name type="common">Intermediate duckweed</name>
    <dbReference type="NCBI Taxonomy" id="51605"/>
    <lineage>
        <taxon>Eukaryota</taxon>
        <taxon>Viridiplantae</taxon>
        <taxon>Streptophyta</taxon>
        <taxon>Embryophyta</taxon>
        <taxon>Tracheophyta</taxon>
        <taxon>Spermatophyta</taxon>
        <taxon>Magnoliopsida</taxon>
        <taxon>Liliopsida</taxon>
        <taxon>Araceae</taxon>
        <taxon>Lemnoideae</taxon>
        <taxon>Spirodela</taxon>
    </lineage>
</organism>
<reference evidence="1" key="1">
    <citation type="submission" date="2020-02" db="EMBL/GenBank/DDBJ databases">
        <authorList>
            <person name="Scholz U."/>
            <person name="Mascher M."/>
            <person name="Fiebig A."/>
        </authorList>
    </citation>
    <scope>NUCLEOTIDE SEQUENCE</scope>
</reference>
<accession>A0A7I8KSP9</accession>
<name>A0A7I8KSP9_SPIIN</name>
<dbReference type="OrthoDB" id="786261at2759"/>
<evidence type="ECO:0000313" key="2">
    <source>
        <dbReference type="Proteomes" id="UP000663760"/>
    </source>
</evidence>
<dbReference type="EMBL" id="LR746270">
    <property type="protein sequence ID" value="CAA7400034.1"/>
    <property type="molecule type" value="Genomic_DNA"/>
</dbReference>
<evidence type="ECO:0000313" key="1">
    <source>
        <dbReference type="EMBL" id="CAA7400034.1"/>
    </source>
</evidence>
<gene>
    <name evidence="1" type="ORF">SI8410_07010704</name>
</gene>
<sequence>MEQKDKIMEVLKKCEGAIGWTVVKIEILKWIDARIIYLISNSPWVSPTRGSKKVSHDKYKEETFHAFTIHFRSSNI</sequence>
<protein>
    <submittedName>
        <fullName evidence="1">Uncharacterized protein</fullName>
    </submittedName>
</protein>